<organism evidence="9 10">
    <name type="scientific">Branchiostoma belcheri</name>
    <name type="common">Amphioxus</name>
    <dbReference type="NCBI Taxonomy" id="7741"/>
    <lineage>
        <taxon>Eukaryota</taxon>
        <taxon>Metazoa</taxon>
        <taxon>Chordata</taxon>
        <taxon>Cephalochordata</taxon>
        <taxon>Leptocardii</taxon>
        <taxon>Amphioxiformes</taxon>
        <taxon>Branchiostomatidae</taxon>
        <taxon>Branchiostoma</taxon>
    </lineage>
</organism>
<evidence type="ECO:0000259" key="8">
    <source>
        <dbReference type="PROSITE" id="PS51220"/>
    </source>
</evidence>
<comment type="caution">
    <text evidence="4">Lacks conserved residue(s) required for the propagation of feature annotation.</text>
</comment>
<keyword evidence="9" id="KW-1185">Reference proteome</keyword>
<evidence type="ECO:0000256" key="4">
    <source>
        <dbReference type="PROSITE-ProRule" id="PRU00076"/>
    </source>
</evidence>
<feature type="chain" id="PRO_5027613006" evidence="5">
    <location>
        <begin position="20"/>
        <end position="700"/>
    </location>
</feature>
<dbReference type="AlphaFoldDB" id="A0A6P4YFG6"/>
<dbReference type="PROSITE" id="PS50041">
    <property type="entry name" value="C_TYPE_LECTIN_2"/>
    <property type="match status" value="1"/>
</dbReference>
<dbReference type="RefSeq" id="XP_019617517.1">
    <property type="nucleotide sequence ID" value="XM_019761958.1"/>
</dbReference>
<dbReference type="PROSITE" id="PS01186">
    <property type="entry name" value="EGF_2"/>
    <property type="match status" value="2"/>
</dbReference>
<dbReference type="FunFam" id="2.10.25.10:FF:000240">
    <property type="entry name" value="Vitamin K-dependent protein S"/>
    <property type="match status" value="3"/>
</dbReference>
<proteinExistence type="predicted"/>
<feature type="domain" description="EGF-like" evidence="6">
    <location>
        <begin position="470"/>
        <end position="510"/>
    </location>
</feature>
<dbReference type="Proteomes" id="UP000515135">
    <property type="component" value="Unplaced"/>
</dbReference>
<dbReference type="SMART" id="SM00539">
    <property type="entry name" value="NIDO"/>
    <property type="match status" value="1"/>
</dbReference>
<dbReference type="GeneID" id="109464868"/>
<feature type="signal peptide" evidence="5">
    <location>
        <begin position="1"/>
        <end position="19"/>
    </location>
</feature>
<dbReference type="GO" id="GO:0005509">
    <property type="term" value="F:calcium ion binding"/>
    <property type="evidence" value="ECO:0007669"/>
    <property type="project" value="InterPro"/>
</dbReference>
<dbReference type="SMART" id="SM00034">
    <property type="entry name" value="CLECT"/>
    <property type="match status" value="1"/>
</dbReference>
<dbReference type="InterPro" id="IPR001881">
    <property type="entry name" value="EGF-like_Ca-bd_dom"/>
</dbReference>
<dbReference type="Gene3D" id="3.10.100.10">
    <property type="entry name" value="Mannose-Binding Protein A, subunit A"/>
    <property type="match status" value="1"/>
</dbReference>
<name>A0A6P4YFG6_BRABE</name>
<evidence type="ECO:0000256" key="2">
    <source>
        <dbReference type="ARBA" id="ARBA00022737"/>
    </source>
</evidence>
<dbReference type="PROSITE" id="PS01187">
    <property type="entry name" value="EGF_CA"/>
    <property type="match status" value="2"/>
</dbReference>
<gene>
    <name evidence="10" type="primary">LOC109464868</name>
</gene>
<dbReference type="PANTHER" id="PTHR13802">
    <property type="entry name" value="MUCIN 4-RELATED"/>
    <property type="match status" value="1"/>
</dbReference>
<keyword evidence="1 4" id="KW-0245">EGF-like domain</keyword>
<sequence length="700" mass="76519">MRQLVLTAFLLGSLAMTSAQITPVSHAAFYPYGPGTGDILDPTADDSTSGPQALSTAFPFFGNTYNELFVNTNGDISFGVAVTSYTPRPFPVTNNRVLAVYFTDIKTSNGGRSGYIYHRETTDAAILARATGDIQTAFPADHGSFVATWVYIATWHEVGLYDESGYGGNLRNTFQLVLITDGQKSFTLYNYARIDFLQGETNGGNGATGTGPNPAQVGINGGNGVHYALHPYSRTTNLYNLPTWTDPAVPGPPGRWTRRTDLATVGDAIESLEVFSTVKGTGQSVYDAWAASPGAEIRHVKCPILDLWDTLPIKLVKVVLNTPDGDKEFLFNGENSNKFDWFSKSRMLSSSYDDISTEPQNFFSIPGETNVKRRFYLSRSHNGCEGDLGWMMVAEGGYTSGFCWWERVSTYNLPYIKYSKRSGYARWAYVDECANSNGGCAQTCNNNVGSFTCSCPAGYVLNADGFACDDVDECANSNGGCAQTCNNNVGSFTCSCPAGYVLNADGLNCDDVDECANSNGGCAQTCNNNVGSFTCSCTTGYVLNADGFTCDDCATAYSGLRPASNFGFHQGHCFWSSNRHQRLTYAAALQACQSHGGTLIMIKDSATHTFIMNHLKRKSVKGRRERRFWIGLDDINDENVYLWNDGTPLGAFNRWKSTAPHKIRDCVTLWKKPKRAPRWYIKPCSNSYPYICQLGVSGSK</sequence>
<dbReference type="PROSITE" id="PS50026">
    <property type="entry name" value="EGF_3"/>
    <property type="match status" value="1"/>
</dbReference>
<evidence type="ECO:0000313" key="9">
    <source>
        <dbReference type="Proteomes" id="UP000515135"/>
    </source>
</evidence>
<dbReference type="Pfam" id="PF06119">
    <property type="entry name" value="NIDO"/>
    <property type="match status" value="1"/>
</dbReference>
<dbReference type="Pfam" id="PF00059">
    <property type="entry name" value="Lectin_C"/>
    <property type="match status" value="1"/>
</dbReference>
<dbReference type="SUPFAM" id="SSF56436">
    <property type="entry name" value="C-type lectin-like"/>
    <property type="match status" value="1"/>
</dbReference>
<feature type="domain" description="C-type lectin" evidence="7">
    <location>
        <begin position="569"/>
        <end position="693"/>
    </location>
</feature>
<dbReference type="PANTHER" id="PTHR13802:SF59">
    <property type="entry name" value="SUSHI DOMAIN-CONTAINING PROTEIN 2"/>
    <property type="match status" value="1"/>
</dbReference>
<dbReference type="InterPro" id="IPR016187">
    <property type="entry name" value="CTDL_fold"/>
</dbReference>
<dbReference type="InterPro" id="IPR018097">
    <property type="entry name" value="EGF_Ca-bd_CS"/>
</dbReference>
<dbReference type="InterPro" id="IPR026823">
    <property type="entry name" value="cEGF"/>
</dbReference>
<evidence type="ECO:0000259" key="7">
    <source>
        <dbReference type="PROSITE" id="PS50041"/>
    </source>
</evidence>
<dbReference type="Gene3D" id="2.10.25.10">
    <property type="entry name" value="Laminin"/>
    <property type="match status" value="3"/>
</dbReference>
<keyword evidence="3" id="KW-1015">Disulfide bond</keyword>
<dbReference type="SUPFAM" id="SSF57184">
    <property type="entry name" value="Growth factor receptor domain"/>
    <property type="match status" value="1"/>
</dbReference>
<evidence type="ECO:0000256" key="3">
    <source>
        <dbReference type="ARBA" id="ARBA00023157"/>
    </source>
</evidence>
<dbReference type="InterPro" id="IPR016186">
    <property type="entry name" value="C-type_lectin-like/link_sf"/>
</dbReference>
<dbReference type="OrthoDB" id="6236007at2759"/>
<dbReference type="SMART" id="SM00181">
    <property type="entry name" value="EGF"/>
    <property type="match status" value="3"/>
</dbReference>
<keyword evidence="5" id="KW-0732">Signal</keyword>
<dbReference type="Pfam" id="PF14670">
    <property type="entry name" value="FXa_inhibition"/>
    <property type="match status" value="2"/>
</dbReference>
<protein>
    <submittedName>
        <fullName evidence="10">Uncharacterized protein LOC109464868</fullName>
    </submittedName>
</protein>
<dbReference type="CDD" id="cd00037">
    <property type="entry name" value="CLECT"/>
    <property type="match status" value="1"/>
</dbReference>
<dbReference type="InterPro" id="IPR009030">
    <property type="entry name" value="Growth_fac_rcpt_cys_sf"/>
</dbReference>
<feature type="domain" description="NIDO" evidence="8">
    <location>
        <begin position="100"/>
        <end position="263"/>
    </location>
</feature>
<reference evidence="10" key="1">
    <citation type="submission" date="2025-08" db="UniProtKB">
        <authorList>
            <consortium name="RefSeq"/>
        </authorList>
    </citation>
    <scope>IDENTIFICATION</scope>
    <source>
        <tissue evidence="10">Gonad</tissue>
    </source>
</reference>
<evidence type="ECO:0000313" key="10">
    <source>
        <dbReference type="RefSeq" id="XP_019617517.1"/>
    </source>
</evidence>
<accession>A0A6P4YFG6</accession>
<dbReference type="KEGG" id="bbel:109464868"/>
<dbReference type="InterPro" id="IPR003886">
    <property type="entry name" value="NIDO_dom"/>
</dbReference>
<evidence type="ECO:0000256" key="1">
    <source>
        <dbReference type="ARBA" id="ARBA00022536"/>
    </source>
</evidence>
<evidence type="ECO:0000259" key="6">
    <source>
        <dbReference type="PROSITE" id="PS50026"/>
    </source>
</evidence>
<dbReference type="InterPro" id="IPR001304">
    <property type="entry name" value="C-type_lectin-like"/>
</dbReference>
<dbReference type="InterPro" id="IPR000742">
    <property type="entry name" value="EGF"/>
</dbReference>
<dbReference type="SMART" id="SM00179">
    <property type="entry name" value="EGF_CA"/>
    <property type="match status" value="3"/>
</dbReference>
<dbReference type="PROSITE" id="PS00010">
    <property type="entry name" value="ASX_HYDROXYL"/>
    <property type="match status" value="2"/>
</dbReference>
<dbReference type="CDD" id="cd00054">
    <property type="entry name" value="EGF_CA"/>
    <property type="match status" value="3"/>
</dbReference>
<dbReference type="Pfam" id="PF12662">
    <property type="entry name" value="cEGF"/>
    <property type="match status" value="1"/>
</dbReference>
<dbReference type="GO" id="GO:0007160">
    <property type="term" value="P:cell-matrix adhesion"/>
    <property type="evidence" value="ECO:0007669"/>
    <property type="project" value="InterPro"/>
</dbReference>
<dbReference type="PROSITE" id="PS51220">
    <property type="entry name" value="NIDO"/>
    <property type="match status" value="1"/>
</dbReference>
<dbReference type="InterPro" id="IPR000152">
    <property type="entry name" value="EGF-type_Asp/Asn_hydroxyl_site"/>
</dbReference>
<keyword evidence="2" id="KW-0677">Repeat</keyword>
<evidence type="ECO:0000256" key="5">
    <source>
        <dbReference type="SAM" id="SignalP"/>
    </source>
</evidence>
<dbReference type="InterPro" id="IPR051495">
    <property type="entry name" value="Epithelial_Barrier/Signaling"/>
</dbReference>